<comment type="caution">
    <text evidence="1">The sequence shown here is derived from an EMBL/GenBank/DDBJ whole genome shotgun (WGS) entry which is preliminary data.</text>
</comment>
<protein>
    <submittedName>
        <fullName evidence="1">DUF6270 domain-containing protein</fullName>
    </submittedName>
</protein>
<sequence>MPGDHSDRFPVDVAIYGSCVSRDMCEFWPEAQVKAYVARQSAIVRFGPVGASRFPTDALTSKFQARMYSDDKRGNAGNTIIRAGAGMLILDIVDERRGVWRFPDAKFLTNSVEAFRAGVDVWAPRMGARLIEFGTDEHFYLWRTAIEHLLGHARAHRKKSPFVTVFIDVDWAEATEGQPLPRGIKSALGAANRQVGRQFDRFVKSMQLGKPLDLVAEEVFERIPSPVEEIAKEARRMNVLSRRYAEVLAARSDFVVRRTVDELRMDPEHKWGLNAYHYSADNYRSIVESMREIVARRPSTDGATPRT</sequence>
<name>A0ABN2TNL7_9MICO</name>
<dbReference type="Pfam" id="PF19786">
    <property type="entry name" value="DUF6270"/>
    <property type="match status" value="1"/>
</dbReference>
<gene>
    <name evidence="1" type="ORF">GCM10009755_29230</name>
</gene>
<dbReference type="EMBL" id="BAAANO010000038">
    <property type="protein sequence ID" value="GAA2015612.1"/>
    <property type="molecule type" value="Genomic_DNA"/>
</dbReference>
<reference evidence="1 2" key="1">
    <citation type="journal article" date="2019" name="Int. J. Syst. Evol. Microbiol.">
        <title>The Global Catalogue of Microorganisms (GCM) 10K type strain sequencing project: providing services to taxonomists for standard genome sequencing and annotation.</title>
        <authorList>
            <consortium name="The Broad Institute Genomics Platform"/>
            <consortium name="The Broad Institute Genome Sequencing Center for Infectious Disease"/>
            <person name="Wu L."/>
            <person name="Ma J."/>
        </authorList>
    </citation>
    <scope>NUCLEOTIDE SEQUENCE [LARGE SCALE GENOMIC DNA]</scope>
    <source>
        <strain evidence="1 2">JCM 14546</strain>
    </source>
</reference>
<evidence type="ECO:0000313" key="1">
    <source>
        <dbReference type="EMBL" id="GAA2015612.1"/>
    </source>
</evidence>
<organism evidence="1 2">
    <name type="scientific">Brevibacterium samyangense</name>
    <dbReference type="NCBI Taxonomy" id="366888"/>
    <lineage>
        <taxon>Bacteria</taxon>
        <taxon>Bacillati</taxon>
        <taxon>Actinomycetota</taxon>
        <taxon>Actinomycetes</taxon>
        <taxon>Micrococcales</taxon>
        <taxon>Brevibacteriaceae</taxon>
        <taxon>Brevibacterium</taxon>
    </lineage>
</organism>
<proteinExistence type="predicted"/>
<accession>A0ABN2TNL7</accession>
<dbReference type="Proteomes" id="UP001500755">
    <property type="component" value="Unassembled WGS sequence"/>
</dbReference>
<dbReference type="InterPro" id="IPR046237">
    <property type="entry name" value="DUF6270"/>
</dbReference>
<keyword evidence="2" id="KW-1185">Reference proteome</keyword>
<evidence type="ECO:0000313" key="2">
    <source>
        <dbReference type="Proteomes" id="UP001500755"/>
    </source>
</evidence>